<dbReference type="Pfam" id="PF00155">
    <property type="entry name" value="Aminotran_1_2"/>
    <property type="match status" value="1"/>
</dbReference>
<reference evidence="7 8" key="1">
    <citation type="journal article" date="2015" name="Antonie Van Leeuwenhoek">
        <title>Oricola cellulosilytica gen. nov., sp. nov., a cellulose-degrading bacterium of the family Phyllobacteriaceae isolated from surface seashore water, and emended descriptions of Mesorhizobium loti and Phyllobacterium myrsinacearum.</title>
        <authorList>
            <person name="Hameed A."/>
            <person name="Shahina M."/>
            <person name="Lai W.A."/>
            <person name="Lin S.Y."/>
            <person name="Young L.S."/>
            <person name="Liu Y.C."/>
            <person name="Hsu Y.H."/>
            <person name="Young C.C."/>
        </authorList>
    </citation>
    <scope>NUCLEOTIDE SEQUENCE [LARGE SCALE GENOMIC DNA]</scope>
    <source>
        <strain evidence="7 8">KCTC 52183</strain>
    </source>
</reference>
<comment type="similarity">
    <text evidence="1">In the C-terminal section; belongs to the class-I pyridoxal-phosphate-dependent aminotransferase family.</text>
</comment>
<dbReference type="Pfam" id="PF00392">
    <property type="entry name" value="GntR"/>
    <property type="match status" value="1"/>
</dbReference>
<dbReference type="EMBL" id="SJST01000003">
    <property type="protein sequence ID" value="TCD14185.1"/>
    <property type="molecule type" value="Genomic_DNA"/>
</dbReference>
<keyword evidence="2" id="KW-0663">Pyridoxal phosphate</keyword>
<accession>A0A4R0PD96</accession>
<evidence type="ECO:0000256" key="3">
    <source>
        <dbReference type="ARBA" id="ARBA00023015"/>
    </source>
</evidence>
<dbReference type="InterPro" id="IPR000524">
    <property type="entry name" value="Tscrpt_reg_HTH_GntR"/>
</dbReference>
<evidence type="ECO:0000313" key="7">
    <source>
        <dbReference type="EMBL" id="TCD14185.1"/>
    </source>
</evidence>
<dbReference type="Gene3D" id="1.10.10.10">
    <property type="entry name" value="Winged helix-like DNA-binding domain superfamily/Winged helix DNA-binding domain"/>
    <property type="match status" value="1"/>
</dbReference>
<evidence type="ECO:0000256" key="5">
    <source>
        <dbReference type="ARBA" id="ARBA00023163"/>
    </source>
</evidence>
<evidence type="ECO:0000259" key="6">
    <source>
        <dbReference type="PROSITE" id="PS50949"/>
    </source>
</evidence>
<dbReference type="PANTHER" id="PTHR46577:SF1">
    <property type="entry name" value="HTH-TYPE TRANSCRIPTIONAL REGULATORY PROTEIN GABR"/>
    <property type="match status" value="1"/>
</dbReference>
<keyword evidence="8" id="KW-1185">Reference proteome</keyword>
<dbReference type="Gene3D" id="3.40.640.10">
    <property type="entry name" value="Type I PLP-dependent aspartate aminotransferase-like (Major domain)"/>
    <property type="match status" value="1"/>
</dbReference>
<dbReference type="AlphaFoldDB" id="A0A4R0PD96"/>
<dbReference type="SUPFAM" id="SSF46785">
    <property type="entry name" value="Winged helix' DNA-binding domain"/>
    <property type="match status" value="1"/>
</dbReference>
<dbReference type="InterPro" id="IPR036390">
    <property type="entry name" value="WH_DNA-bd_sf"/>
</dbReference>
<dbReference type="Proteomes" id="UP000291301">
    <property type="component" value="Unassembled WGS sequence"/>
</dbReference>
<keyword evidence="3" id="KW-0805">Transcription regulation</keyword>
<evidence type="ECO:0000256" key="4">
    <source>
        <dbReference type="ARBA" id="ARBA00023125"/>
    </source>
</evidence>
<dbReference type="InterPro" id="IPR051446">
    <property type="entry name" value="HTH_trans_reg/aminotransferase"/>
</dbReference>
<dbReference type="CDD" id="cd07377">
    <property type="entry name" value="WHTH_GntR"/>
    <property type="match status" value="1"/>
</dbReference>
<comment type="caution">
    <text evidence="7">The sequence shown here is derived from an EMBL/GenBank/DDBJ whole genome shotgun (WGS) entry which is preliminary data.</text>
</comment>
<dbReference type="CDD" id="cd00609">
    <property type="entry name" value="AAT_like"/>
    <property type="match status" value="1"/>
</dbReference>
<feature type="domain" description="HTH gntR-type" evidence="6">
    <location>
        <begin position="16"/>
        <end position="84"/>
    </location>
</feature>
<dbReference type="GO" id="GO:0003677">
    <property type="term" value="F:DNA binding"/>
    <property type="evidence" value="ECO:0007669"/>
    <property type="project" value="UniProtKB-KW"/>
</dbReference>
<dbReference type="GO" id="GO:0003700">
    <property type="term" value="F:DNA-binding transcription factor activity"/>
    <property type="evidence" value="ECO:0007669"/>
    <property type="project" value="InterPro"/>
</dbReference>
<dbReference type="SMART" id="SM00345">
    <property type="entry name" value="HTH_GNTR"/>
    <property type="match status" value="1"/>
</dbReference>
<name>A0A4R0PD96_9HYPH</name>
<dbReference type="InterPro" id="IPR004839">
    <property type="entry name" value="Aminotransferase_I/II_large"/>
</dbReference>
<evidence type="ECO:0000256" key="1">
    <source>
        <dbReference type="ARBA" id="ARBA00005384"/>
    </source>
</evidence>
<keyword evidence="4" id="KW-0238">DNA-binding</keyword>
<dbReference type="RefSeq" id="WP_131567961.1">
    <property type="nucleotide sequence ID" value="NZ_JAINFK010000002.1"/>
</dbReference>
<dbReference type="OrthoDB" id="9808770at2"/>
<dbReference type="InterPro" id="IPR036388">
    <property type="entry name" value="WH-like_DNA-bd_sf"/>
</dbReference>
<gene>
    <name evidence="7" type="ORF">E0D97_08865</name>
</gene>
<dbReference type="InterPro" id="IPR015421">
    <property type="entry name" value="PyrdxlP-dep_Trfase_major"/>
</dbReference>
<evidence type="ECO:0000313" key="8">
    <source>
        <dbReference type="Proteomes" id="UP000291301"/>
    </source>
</evidence>
<dbReference type="GO" id="GO:0008483">
    <property type="term" value="F:transaminase activity"/>
    <property type="evidence" value="ECO:0007669"/>
    <property type="project" value="UniProtKB-KW"/>
</dbReference>
<keyword evidence="7" id="KW-0808">Transferase</keyword>
<keyword evidence="7" id="KW-0032">Aminotransferase</keyword>
<dbReference type="GO" id="GO:0030170">
    <property type="term" value="F:pyridoxal phosphate binding"/>
    <property type="evidence" value="ECO:0007669"/>
    <property type="project" value="InterPro"/>
</dbReference>
<organism evidence="7 8">
    <name type="scientific">Oricola cellulosilytica</name>
    <dbReference type="NCBI Taxonomy" id="1429082"/>
    <lineage>
        <taxon>Bacteria</taxon>
        <taxon>Pseudomonadati</taxon>
        <taxon>Pseudomonadota</taxon>
        <taxon>Alphaproteobacteria</taxon>
        <taxon>Hyphomicrobiales</taxon>
        <taxon>Ahrensiaceae</taxon>
        <taxon>Oricola</taxon>
    </lineage>
</organism>
<keyword evidence="5" id="KW-0804">Transcription</keyword>
<dbReference type="InterPro" id="IPR015424">
    <property type="entry name" value="PyrdxlP-dep_Trfase"/>
</dbReference>
<proteinExistence type="inferred from homology"/>
<evidence type="ECO:0000256" key="2">
    <source>
        <dbReference type="ARBA" id="ARBA00022898"/>
    </source>
</evidence>
<sequence length="484" mass="54512">MQIAPDAFFLDPHYKGSLQQQIQHIVSQGILAGRFNPGDKLPSSRKLSHHLGVSRITVTLAYGELLSDDYLCSRGRSGYFVSQSAPRRAVFEPTAQPDRPTIEWNRVIGQRYSSQVLPEKPSDWQNYPYRFIYGQADYTLFDHHNWRLCALQALGKKDFSDVTSDYYERDDPELVKFIALYTLPRRGIFARPEEILVTLGAQNALWLCAQILLTQRRTAAMENPGYPGLRAILEQTRCKLIQAQVDDEGIVYEGLPEGVDAVFATPSHHCPTNVTMPLERRQGLLDHARKNEYVIVEDDYEFEISFAKPPAPALKSLDSEGRVIYVGSFSKSLYPGLRLGYVVAPEPLIRELRALRATVLRHPPGQIQRTVANFLSLGHYDALVARMSQAFANRRTVMRGAIAEHGLTVAQSDTAGGSSFWMRAPDDVDIEETAQRLRTLGVLIEPGHVFFDPKDAPRNFYRLAYSSVEASRIAEGIRLIASQF</sequence>
<dbReference type="PANTHER" id="PTHR46577">
    <property type="entry name" value="HTH-TYPE TRANSCRIPTIONAL REGULATORY PROTEIN GABR"/>
    <property type="match status" value="1"/>
</dbReference>
<dbReference type="PROSITE" id="PS50949">
    <property type="entry name" value="HTH_GNTR"/>
    <property type="match status" value="1"/>
</dbReference>
<protein>
    <submittedName>
        <fullName evidence="7">PLP-dependent aminotransferase family protein</fullName>
    </submittedName>
</protein>
<dbReference type="SUPFAM" id="SSF53383">
    <property type="entry name" value="PLP-dependent transferases"/>
    <property type="match status" value="1"/>
</dbReference>